<feature type="transmembrane region" description="Helical" evidence="5">
    <location>
        <begin position="304"/>
        <end position="325"/>
    </location>
</feature>
<dbReference type="PANTHER" id="PTHR21367:SF1">
    <property type="entry name" value="ARGINYL-TRNA--PROTEIN TRANSFERASE 1"/>
    <property type="match status" value="1"/>
</dbReference>
<organism evidence="8 9">
    <name type="scientific">Tetrapyrgos nigripes</name>
    <dbReference type="NCBI Taxonomy" id="182062"/>
    <lineage>
        <taxon>Eukaryota</taxon>
        <taxon>Fungi</taxon>
        <taxon>Dikarya</taxon>
        <taxon>Basidiomycota</taxon>
        <taxon>Agaricomycotina</taxon>
        <taxon>Agaricomycetes</taxon>
        <taxon>Agaricomycetidae</taxon>
        <taxon>Agaricales</taxon>
        <taxon>Marasmiineae</taxon>
        <taxon>Marasmiaceae</taxon>
        <taxon>Tetrapyrgos</taxon>
    </lineage>
</organism>
<evidence type="ECO:0000256" key="1">
    <source>
        <dbReference type="ARBA" id="ARBA00009991"/>
    </source>
</evidence>
<dbReference type="SUPFAM" id="SSF55729">
    <property type="entry name" value="Acyl-CoA N-acyltransferases (Nat)"/>
    <property type="match status" value="1"/>
</dbReference>
<feature type="domain" description="N-end aminoacyl transferase N-terminal" evidence="6">
    <location>
        <begin position="53"/>
        <end position="131"/>
    </location>
</feature>
<name>A0A8H5LUC0_9AGAR</name>
<dbReference type="OrthoDB" id="74183at2759"/>
<reference evidence="8 9" key="1">
    <citation type="journal article" date="2020" name="ISME J.">
        <title>Uncovering the hidden diversity of litter-decomposition mechanisms in mushroom-forming fungi.</title>
        <authorList>
            <person name="Floudas D."/>
            <person name="Bentzer J."/>
            <person name="Ahren D."/>
            <person name="Johansson T."/>
            <person name="Persson P."/>
            <person name="Tunlid A."/>
        </authorList>
    </citation>
    <scope>NUCLEOTIDE SEQUENCE [LARGE SCALE GENOMIC DNA]</scope>
    <source>
        <strain evidence="8 9">CBS 291.85</strain>
    </source>
</reference>
<protein>
    <recommendedName>
        <fullName evidence="2">arginyltransferase</fullName>
        <ecNumber evidence="2">2.3.2.8</ecNumber>
    </recommendedName>
</protein>
<gene>
    <name evidence="8" type="ORF">D9758_001173</name>
</gene>
<evidence type="ECO:0000256" key="3">
    <source>
        <dbReference type="ARBA" id="ARBA00022679"/>
    </source>
</evidence>
<keyword evidence="3" id="KW-0808">Transferase</keyword>
<dbReference type="EC" id="2.3.2.8" evidence="2"/>
<evidence type="ECO:0000259" key="7">
    <source>
        <dbReference type="Pfam" id="PF04377"/>
    </source>
</evidence>
<dbReference type="InterPro" id="IPR016181">
    <property type="entry name" value="Acyl_CoA_acyltransferase"/>
</dbReference>
<keyword evidence="9" id="KW-1185">Reference proteome</keyword>
<dbReference type="InterPro" id="IPR007471">
    <property type="entry name" value="N-end_Aminoacyl_Trfase_N"/>
</dbReference>
<feature type="domain" description="N-end rule aminoacyl transferase C-terminal" evidence="7">
    <location>
        <begin position="200"/>
        <end position="343"/>
    </location>
</feature>
<evidence type="ECO:0000313" key="9">
    <source>
        <dbReference type="Proteomes" id="UP000559256"/>
    </source>
</evidence>
<dbReference type="InterPro" id="IPR030700">
    <property type="entry name" value="N-end_Aminoacyl_Trfase"/>
</dbReference>
<proteinExistence type="inferred from homology"/>
<keyword evidence="4" id="KW-0012">Acyltransferase</keyword>
<feature type="transmembrane region" description="Helical" evidence="5">
    <location>
        <begin position="264"/>
        <end position="284"/>
    </location>
</feature>
<dbReference type="Pfam" id="PF04376">
    <property type="entry name" value="ATE_N"/>
    <property type="match status" value="1"/>
</dbReference>
<evidence type="ECO:0000256" key="5">
    <source>
        <dbReference type="SAM" id="Phobius"/>
    </source>
</evidence>
<keyword evidence="5" id="KW-0812">Transmembrane</keyword>
<dbReference type="PANTHER" id="PTHR21367">
    <property type="entry name" value="ARGININE-TRNA-PROTEIN TRANSFERASE 1"/>
    <property type="match status" value="1"/>
</dbReference>
<dbReference type="Pfam" id="PF04377">
    <property type="entry name" value="ATE_C"/>
    <property type="match status" value="1"/>
</dbReference>
<accession>A0A8H5LUC0</accession>
<evidence type="ECO:0000256" key="2">
    <source>
        <dbReference type="ARBA" id="ARBA00012025"/>
    </source>
</evidence>
<comment type="similarity">
    <text evidence="1">Belongs to the R-transferase family.</text>
</comment>
<dbReference type="EMBL" id="JAACJM010000012">
    <property type="protein sequence ID" value="KAF5369803.1"/>
    <property type="molecule type" value="Genomic_DNA"/>
</dbReference>
<evidence type="ECO:0000313" key="8">
    <source>
        <dbReference type="EMBL" id="KAF5369803.1"/>
    </source>
</evidence>
<keyword evidence="5" id="KW-1133">Transmembrane helix</keyword>
<sequence>MSIDKRRERDTWWYKSKLWAEGNAAKKGNDAPTFALDYNMPISLGTPRDRNASTCGYCSPPGERSPENTFRTSAGLASYQLSCQVYQEMIDRGWRRSGTWCYKPHLRSSCCPLYTIRLDATKFKPSKSQRKLVNRWNRFVEHGKEENMGEDTKPSKPKGKNTTEFDLVTAIHAAEVNSSADQQATHRFEVTLEPSSYTAEKFALYQKYQKEIHHENEKSPPGFKRFLVDSPLSLEPITYTNSPPTHLPTHYGSYHQLYRLDGKLIAMAVLDLLPSCVSSVYFMYDNTWEQYSLGKLSALREISLASELCAAGALGLSYLYLGYYVHSCQKMRYKGEYQPSYLCDPVSPYAQSSSRLADLSQETYSWFPFSECAQLLDKNRYGCFSSPERSLEGPPGLELEDEFEDYEPPDLPDSVLESILIVESIKGPKVTVIPVNLSPFWELPSVKRIILCCVEELGVELAKKIIFRLSL</sequence>
<evidence type="ECO:0000256" key="4">
    <source>
        <dbReference type="ARBA" id="ARBA00023315"/>
    </source>
</evidence>
<dbReference type="GO" id="GO:0004057">
    <property type="term" value="F:arginyl-tRNA--protein transferase activity"/>
    <property type="evidence" value="ECO:0007669"/>
    <property type="project" value="UniProtKB-EC"/>
</dbReference>
<comment type="caution">
    <text evidence="8">The sequence shown here is derived from an EMBL/GenBank/DDBJ whole genome shotgun (WGS) entry which is preliminary data.</text>
</comment>
<dbReference type="Proteomes" id="UP000559256">
    <property type="component" value="Unassembled WGS sequence"/>
</dbReference>
<dbReference type="GO" id="GO:0005737">
    <property type="term" value="C:cytoplasm"/>
    <property type="evidence" value="ECO:0007669"/>
    <property type="project" value="TreeGrafter"/>
</dbReference>
<evidence type="ECO:0000259" key="6">
    <source>
        <dbReference type="Pfam" id="PF04376"/>
    </source>
</evidence>
<dbReference type="AlphaFoldDB" id="A0A8H5LUC0"/>
<dbReference type="InterPro" id="IPR007472">
    <property type="entry name" value="N-end_Aminoacyl_Trfase_C"/>
</dbReference>
<keyword evidence="5" id="KW-0472">Membrane</keyword>